<keyword evidence="4" id="KW-0963">Cytoplasm</keyword>
<organism evidence="11 12">
    <name type="scientific">Prosthecobacter debontii</name>
    <dbReference type="NCBI Taxonomy" id="48467"/>
    <lineage>
        <taxon>Bacteria</taxon>
        <taxon>Pseudomonadati</taxon>
        <taxon>Verrucomicrobiota</taxon>
        <taxon>Verrucomicrobiia</taxon>
        <taxon>Verrucomicrobiales</taxon>
        <taxon>Verrucomicrobiaceae</taxon>
        <taxon>Prosthecobacter</taxon>
    </lineage>
</organism>
<protein>
    <recommendedName>
        <fullName evidence="3">tRNA threonylcarbamoyladenosine biosynthesis protein TsaE</fullName>
    </recommendedName>
    <alternativeName>
        <fullName evidence="10">t(6)A37 threonylcarbamoyladenosine biosynthesis protein TsaE</fullName>
    </alternativeName>
</protein>
<reference evidence="12" key="1">
    <citation type="submission" date="2017-02" db="EMBL/GenBank/DDBJ databases">
        <authorList>
            <person name="Varghese N."/>
            <person name="Submissions S."/>
        </authorList>
    </citation>
    <scope>NUCLEOTIDE SEQUENCE [LARGE SCALE GENOMIC DNA]</scope>
    <source>
        <strain evidence="12">ATCC 700200</strain>
    </source>
</reference>
<dbReference type="InterPro" id="IPR003442">
    <property type="entry name" value="T6A_TsaE"/>
</dbReference>
<dbReference type="RefSeq" id="WP_078815536.1">
    <property type="nucleotide sequence ID" value="NZ_FUYE01000019.1"/>
</dbReference>
<evidence type="ECO:0000256" key="1">
    <source>
        <dbReference type="ARBA" id="ARBA00004496"/>
    </source>
</evidence>
<dbReference type="OrthoDB" id="9815896at2"/>
<dbReference type="PANTHER" id="PTHR33540">
    <property type="entry name" value="TRNA THREONYLCARBAMOYLADENOSINE BIOSYNTHESIS PROTEIN TSAE"/>
    <property type="match status" value="1"/>
</dbReference>
<dbReference type="PANTHER" id="PTHR33540:SF2">
    <property type="entry name" value="TRNA THREONYLCARBAMOYLADENOSINE BIOSYNTHESIS PROTEIN TSAE"/>
    <property type="match status" value="1"/>
</dbReference>
<dbReference type="GO" id="GO:0005737">
    <property type="term" value="C:cytoplasm"/>
    <property type="evidence" value="ECO:0007669"/>
    <property type="project" value="UniProtKB-SubCell"/>
</dbReference>
<comment type="subcellular location">
    <subcellularLocation>
        <location evidence="1">Cytoplasm</location>
    </subcellularLocation>
</comment>
<evidence type="ECO:0000256" key="3">
    <source>
        <dbReference type="ARBA" id="ARBA00019010"/>
    </source>
</evidence>
<evidence type="ECO:0000256" key="10">
    <source>
        <dbReference type="ARBA" id="ARBA00032441"/>
    </source>
</evidence>
<keyword evidence="12" id="KW-1185">Reference proteome</keyword>
<gene>
    <name evidence="11" type="ORF">SAMN02745166_04400</name>
</gene>
<keyword evidence="7" id="KW-0547">Nucleotide-binding</keyword>
<proteinExistence type="inferred from homology"/>
<dbReference type="GO" id="GO:0002949">
    <property type="term" value="P:tRNA threonylcarbamoyladenosine modification"/>
    <property type="evidence" value="ECO:0007669"/>
    <property type="project" value="InterPro"/>
</dbReference>
<dbReference type="NCBIfam" id="TIGR00150">
    <property type="entry name" value="T6A_YjeE"/>
    <property type="match status" value="1"/>
</dbReference>
<evidence type="ECO:0000313" key="11">
    <source>
        <dbReference type="EMBL" id="SKB06021.1"/>
    </source>
</evidence>
<keyword evidence="9" id="KW-0460">Magnesium</keyword>
<comment type="similarity">
    <text evidence="2">Belongs to the TsaE family.</text>
</comment>
<dbReference type="Gene3D" id="3.40.50.300">
    <property type="entry name" value="P-loop containing nucleotide triphosphate hydrolases"/>
    <property type="match status" value="1"/>
</dbReference>
<dbReference type="InterPro" id="IPR027417">
    <property type="entry name" value="P-loop_NTPase"/>
</dbReference>
<dbReference type="SUPFAM" id="SSF52540">
    <property type="entry name" value="P-loop containing nucleoside triphosphate hydrolases"/>
    <property type="match status" value="1"/>
</dbReference>
<dbReference type="STRING" id="48467.SAMN02745166_04400"/>
<dbReference type="Pfam" id="PF02367">
    <property type="entry name" value="TsaE"/>
    <property type="match status" value="1"/>
</dbReference>
<dbReference type="GO" id="GO:0005524">
    <property type="term" value="F:ATP binding"/>
    <property type="evidence" value="ECO:0007669"/>
    <property type="project" value="UniProtKB-KW"/>
</dbReference>
<evidence type="ECO:0000256" key="6">
    <source>
        <dbReference type="ARBA" id="ARBA00022723"/>
    </source>
</evidence>
<dbReference type="EMBL" id="FUYE01000019">
    <property type="protein sequence ID" value="SKB06021.1"/>
    <property type="molecule type" value="Genomic_DNA"/>
</dbReference>
<dbReference type="Proteomes" id="UP000190774">
    <property type="component" value="Unassembled WGS sequence"/>
</dbReference>
<accession>A0A1T4YXK1</accession>
<keyword evidence="6" id="KW-0479">Metal-binding</keyword>
<keyword evidence="8" id="KW-0067">ATP-binding</keyword>
<evidence type="ECO:0000256" key="4">
    <source>
        <dbReference type="ARBA" id="ARBA00022490"/>
    </source>
</evidence>
<evidence type="ECO:0000313" key="12">
    <source>
        <dbReference type="Proteomes" id="UP000190774"/>
    </source>
</evidence>
<dbReference type="AlphaFoldDB" id="A0A1T4YXK1"/>
<evidence type="ECO:0000256" key="2">
    <source>
        <dbReference type="ARBA" id="ARBA00007599"/>
    </source>
</evidence>
<evidence type="ECO:0000256" key="8">
    <source>
        <dbReference type="ARBA" id="ARBA00022840"/>
    </source>
</evidence>
<evidence type="ECO:0000256" key="5">
    <source>
        <dbReference type="ARBA" id="ARBA00022694"/>
    </source>
</evidence>
<sequence length="140" mass="15350">MTTLPTPEATFDWGRALAAHLESGCVIALCGHLGAGKTQATKGIVAGLGSNAAVTSPTFTLVHEYLDGRVPIFHFDFYRMDTPEQVLSVGWDDFLDEPGVVIVEWADLFPDLLPEHTRWFHFESLPTGERHVMEKPAASA</sequence>
<keyword evidence="5" id="KW-0819">tRNA processing</keyword>
<evidence type="ECO:0000256" key="7">
    <source>
        <dbReference type="ARBA" id="ARBA00022741"/>
    </source>
</evidence>
<dbReference type="GO" id="GO:0046872">
    <property type="term" value="F:metal ion binding"/>
    <property type="evidence" value="ECO:0007669"/>
    <property type="project" value="UniProtKB-KW"/>
</dbReference>
<evidence type="ECO:0000256" key="9">
    <source>
        <dbReference type="ARBA" id="ARBA00022842"/>
    </source>
</evidence>
<name>A0A1T4YXK1_9BACT</name>